<feature type="transmembrane region" description="Helical" evidence="1">
    <location>
        <begin position="90"/>
        <end position="110"/>
    </location>
</feature>
<dbReference type="OrthoDB" id="236291at2157"/>
<dbReference type="KEGG" id="hsal:JMJ58_02575"/>
<dbReference type="AlphaFoldDB" id="A0A8T8E2J9"/>
<keyword evidence="3" id="KW-1185">Reference proteome</keyword>
<dbReference type="RefSeq" id="WP_204748242.1">
    <property type="nucleotide sequence ID" value="NZ_CP069188.1"/>
</dbReference>
<reference evidence="2 3" key="1">
    <citation type="submission" date="2021-01" db="EMBL/GenBank/DDBJ databases">
        <title>Genome Sequence and Methylation Pattern of Haloterrigena salifodinae BOL5-1, An Extremely Halophilic Archaeon from a Bolivian Salt Mine.</title>
        <authorList>
            <person name="DasSarma P."/>
            <person name="Anton B.P."/>
            <person name="DasSarma S.L."/>
            <person name="von Ehrenheim H.A.L."/>
            <person name="Martinez F.L."/>
            <person name="Guzman D."/>
            <person name="Roberts R.J."/>
            <person name="DasSarma S."/>
        </authorList>
    </citation>
    <scope>NUCLEOTIDE SEQUENCE [LARGE SCALE GENOMIC DNA]</scope>
    <source>
        <strain evidence="2 3">BOL5-1</strain>
    </source>
</reference>
<feature type="transmembrane region" description="Helical" evidence="1">
    <location>
        <begin position="196"/>
        <end position="217"/>
    </location>
</feature>
<evidence type="ECO:0000256" key="1">
    <source>
        <dbReference type="SAM" id="Phobius"/>
    </source>
</evidence>
<protein>
    <submittedName>
        <fullName evidence="2">Uncharacterized protein</fullName>
    </submittedName>
</protein>
<feature type="transmembrane region" description="Helical" evidence="1">
    <location>
        <begin position="237"/>
        <end position="257"/>
    </location>
</feature>
<proteinExistence type="predicted"/>
<dbReference type="EMBL" id="CP069188">
    <property type="protein sequence ID" value="QRV15807.1"/>
    <property type="molecule type" value="Genomic_DNA"/>
</dbReference>
<name>A0A8T8E2J9_9EURY</name>
<keyword evidence="1" id="KW-0812">Transmembrane</keyword>
<keyword evidence="1" id="KW-0472">Membrane</keyword>
<feature type="transmembrane region" description="Helical" evidence="1">
    <location>
        <begin position="163"/>
        <end position="184"/>
    </location>
</feature>
<evidence type="ECO:0000313" key="2">
    <source>
        <dbReference type="EMBL" id="QRV15807.1"/>
    </source>
</evidence>
<dbReference type="Proteomes" id="UP000637819">
    <property type="component" value="Chromosome"/>
</dbReference>
<dbReference type="GeneID" id="62873973"/>
<accession>A0A8T8E2J9</accession>
<evidence type="ECO:0000313" key="3">
    <source>
        <dbReference type="Proteomes" id="UP000637819"/>
    </source>
</evidence>
<gene>
    <name evidence="2" type="ORF">JMJ58_02575</name>
</gene>
<keyword evidence="1" id="KW-1133">Transmembrane helix</keyword>
<organism evidence="2 3">
    <name type="scientific">Haloterrigena salifodinae</name>
    <dbReference type="NCBI Taxonomy" id="2675099"/>
    <lineage>
        <taxon>Archaea</taxon>
        <taxon>Methanobacteriati</taxon>
        <taxon>Methanobacteriota</taxon>
        <taxon>Stenosarchaea group</taxon>
        <taxon>Halobacteria</taxon>
        <taxon>Halobacteriales</taxon>
        <taxon>Natrialbaceae</taxon>
        <taxon>Haloterrigena</taxon>
    </lineage>
</organism>
<sequence>MAPAIVHFLVGASILLVLATPVALHDERVRRVDLWLVLAGGVWGLGPDLHNVAPVFRSQLYALHNSLWAAPFAFHYALDSQAVRDRPLAGIAGSILLFCLAVGGFTAAARADPERARHTKRFVSRLGIPVAALAAAAIVGTMLSATGRIETVAALVGADGTLASAALLLVASVAGSYAIAVAVPDRYARRPFVGSLLGLQLGLVAWVVGIVLVLPLWARVVLEASPPVPLVDWPSLLALAVAGTLVGACITTVRRIALLTPADR</sequence>
<feature type="transmembrane region" description="Helical" evidence="1">
    <location>
        <begin position="122"/>
        <end position="143"/>
    </location>
</feature>